<dbReference type="GO" id="GO:0012505">
    <property type="term" value="C:endomembrane system"/>
    <property type="evidence" value="ECO:0007669"/>
    <property type="project" value="TreeGrafter"/>
</dbReference>
<evidence type="ECO:0000256" key="5">
    <source>
        <dbReference type="SAM" id="MobiDB-lite"/>
    </source>
</evidence>
<evidence type="ECO:0000313" key="7">
    <source>
        <dbReference type="EMBL" id="CBJ28243.1"/>
    </source>
</evidence>
<dbReference type="GO" id="GO:0008270">
    <property type="term" value="F:zinc ion binding"/>
    <property type="evidence" value="ECO:0007669"/>
    <property type="project" value="UniProtKB-KW"/>
</dbReference>
<name>D7G9A0_ECTSI</name>
<dbReference type="eggNOG" id="ENOG502S3YP">
    <property type="taxonomic scope" value="Eukaryota"/>
</dbReference>
<keyword evidence="2 4" id="KW-0863">Zinc-finger</keyword>
<keyword evidence="3" id="KW-0862">Zinc</keyword>
<proteinExistence type="predicted"/>
<evidence type="ECO:0000256" key="2">
    <source>
        <dbReference type="ARBA" id="ARBA00022771"/>
    </source>
</evidence>
<feature type="compositionally biased region" description="Low complexity" evidence="5">
    <location>
        <begin position="208"/>
        <end position="232"/>
    </location>
</feature>
<dbReference type="GO" id="GO:0043161">
    <property type="term" value="P:proteasome-mediated ubiquitin-dependent protein catabolic process"/>
    <property type="evidence" value="ECO:0007669"/>
    <property type="project" value="TreeGrafter"/>
</dbReference>
<dbReference type="Proteomes" id="UP000002630">
    <property type="component" value="Linkage Group LG09"/>
</dbReference>
<feature type="domain" description="RING-type" evidence="6">
    <location>
        <begin position="143"/>
        <end position="189"/>
    </location>
</feature>
<dbReference type="EMBL" id="FN649212">
    <property type="protein sequence ID" value="CBJ28243.1"/>
    <property type="molecule type" value="Genomic_DNA"/>
</dbReference>
<dbReference type="GO" id="GO:0061630">
    <property type="term" value="F:ubiquitin protein ligase activity"/>
    <property type="evidence" value="ECO:0007669"/>
    <property type="project" value="TreeGrafter"/>
</dbReference>
<keyword evidence="8" id="KW-1185">Reference proteome</keyword>
<feature type="region of interest" description="Disordered" evidence="5">
    <location>
        <begin position="199"/>
        <end position="282"/>
    </location>
</feature>
<organism evidence="7 8">
    <name type="scientific">Ectocarpus siliculosus</name>
    <name type="common">Brown alga</name>
    <name type="synonym">Conferva siliculosa</name>
    <dbReference type="NCBI Taxonomy" id="2880"/>
    <lineage>
        <taxon>Eukaryota</taxon>
        <taxon>Sar</taxon>
        <taxon>Stramenopiles</taxon>
        <taxon>Ochrophyta</taxon>
        <taxon>PX clade</taxon>
        <taxon>Phaeophyceae</taxon>
        <taxon>Ectocarpales</taxon>
        <taxon>Ectocarpaceae</taxon>
        <taxon>Ectocarpus</taxon>
    </lineage>
</organism>
<protein>
    <recommendedName>
        <fullName evidence="6">RING-type domain-containing protein</fullName>
    </recommendedName>
</protein>
<sequence length="282" mass="28993">MAGVLAAGERAMSGTDASATGGAIGPNRNHSGAGGGEGYREITDRGPPSAICHGDALDSDSDKTAHDDQGQFRLPSSSQPASFDAAARGHMMPAGGAIGSSSHLRASPRRGTINEGFRGGSSAVAGLGGRRAPGGEAEEERECVICMEEFSKEDPEMLTLCSCGVNKTFFHYSCLLQWLSKHSYCPACRGYLFFEERRRGGGDDGSQDRSSIAATTGTTTTVGGDSGRTSGRLEPPAPPSSSGGVVSNEDYGRAFRRALRAGLGGESSPSTPRGAGGNVELL</sequence>
<reference evidence="7 8" key="1">
    <citation type="journal article" date="2010" name="Nature">
        <title>The Ectocarpus genome and the independent evolution of multicellularity in brown algae.</title>
        <authorList>
            <person name="Cock J.M."/>
            <person name="Sterck L."/>
            <person name="Rouze P."/>
            <person name="Scornet D."/>
            <person name="Allen A.E."/>
            <person name="Amoutzias G."/>
            <person name="Anthouard V."/>
            <person name="Artiguenave F."/>
            <person name="Aury J.M."/>
            <person name="Badger J.H."/>
            <person name="Beszteri B."/>
            <person name="Billiau K."/>
            <person name="Bonnet E."/>
            <person name="Bothwell J.H."/>
            <person name="Bowler C."/>
            <person name="Boyen C."/>
            <person name="Brownlee C."/>
            <person name="Carrano C.J."/>
            <person name="Charrier B."/>
            <person name="Cho G.Y."/>
            <person name="Coelho S.M."/>
            <person name="Collen J."/>
            <person name="Corre E."/>
            <person name="Da Silva C."/>
            <person name="Delage L."/>
            <person name="Delaroque N."/>
            <person name="Dittami S.M."/>
            <person name="Doulbeau S."/>
            <person name="Elias M."/>
            <person name="Farnham G."/>
            <person name="Gachon C.M."/>
            <person name="Gschloessl B."/>
            <person name="Heesch S."/>
            <person name="Jabbari K."/>
            <person name="Jubin C."/>
            <person name="Kawai H."/>
            <person name="Kimura K."/>
            <person name="Kloareg B."/>
            <person name="Kupper F.C."/>
            <person name="Lang D."/>
            <person name="Le Bail A."/>
            <person name="Leblanc C."/>
            <person name="Lerouge P."/>
            <person name="Lohr M."/>
            <person name="Lopez P.J."/>
            <person name="Martens C."/>
            <person name="Maumus F."/>
            <person name="Michel G."/>
            <person name="Miranda-Saavedra D."/>
            <person name="Morales J."/>
            <person name="Moreau H."/>
            <person name="Motomura T."/>
            <person name="Nagasato C."/>
            <person name="Napoli C.A."/>
            <person name="Nelson D.R."/>
            <person name="Nyvall-Collen P."/>
            <person name="Peters A.F."/>
            <person name="Pommier C."/>
            <person name="Potin P."/>
            <person name="Poulain J."/>
            <person name="Quesneville H."/>
            <person name="Read B."/>
            <person name="Rensing S.A."/>
            <person name="Ritter A."/>
            <person name="Rousvoal S."/>
            <person name="Samanta M."/>
            <person name="Samson G."/>
            <person name="Schroeder D.C."/>
            <person name="Segurens B."/>
            <person name="Strittmatter M."/>
            <person name="Tonon T."/>
            <person name="Tregear J.W."/>
            <person name="Valentin K."/>
            <person name="von Dassow P."/>
            <person name="Yamagishi T."/>
            <person name="Van de Peer Y."/>
            <person name="Wincker P."/>
        </authorList>
    </citation>
    <scope>NUCLEOTIDE SEQUENCE [LARGE SCALE GENOMIC DNA]</scope>
    <source>
        <strain evidence="8">Ec32 / CCAP1310/4</strain>
    </source>
</reference>
<evidence type="ECO:0000259" key="6">
    <source>
        <dbReference type="PROSITE" id="PS50089"/>
    </source>
</evidence>
<dbReference type="EMBL" id="FN649734">
    <property type="protein sequence ID" value="CBJ28243.1"/>
    <property type="molecule type" value="Genomic_DNA"/>
</dbReference>
<feature type="compositionally biased region" description="Basic and acidic residues" evidence="5">
    <location>
        <begin position="60"/>
        <end position="70"/>
    </location>
</feature>
<dbReference type="InterPro" id="IPR013083">
    <property type="entry name" value="Znf_RING/FYVE/PHD"/>
</dbReference>
<accession>D7G9A0</accession>
<dbReference type="InParanoid" id="D7G9A0"/>
<evidence type="ECO:0000313" key="8">
    <source>
        <dbReference type="Proteomes" id="UP000002630"/>
    </source>
</evidence>
<dbReference type="PANTHER" id="PTHR22763">
    <property type="entry name" value="RING ZINC FINGER PROTEIN"/>
    <property type="match status" value="1"/>
</dbReference>
<dbReference type="SUPFAM" id="SSF57850">
    <property type="entry name" value="RING/U-box"/>
    <property type="match status" value="1"/>
</dbReference>
<dbReference type="InterPro" id="IPR001841">
    <property type="entry name" value="Znf_RING"/>
</dbReference>
<evidence type="ECO:0000256" key="1">
    <source>
        <dbReference type="ARBA" id="ARBA00022723"/>
    </source>
</evidence>
<keyword evidence="1" id="KW-0479">Metal-binding</keyword>
<dbReference type="STRING" id="2880.D7G9A0"/>
<evidence type="ECO:0000256" key="3">
    <source>
        <dbReference type="ARBA" id="ARBA00022833"/>
    </source>
</evidence>
<dbReference type="OrthoDB" id="8062037at2759"/>
<dbReference type="PROSITE" id="PS50089">
    <property type="entry name" value="ZF_RING_2"/>
    <property type="match status" value="1"/>
</dbReference>
<dbReference type="Pfam" id="PF13639">
    <property type="entry name" value="zf-RING_2"/>
    <property type="match status" value="1"/>
</dbReference>
<feature type="region of interest" description="Disordered" evidence="5">
    <location>
        <begin position="1"/>
        <end position="134"/>
    </location>
</feature>
<dbReference type="AlphaFoldDB" id="D7G9A0"/>
<gene>
    <name evidence="7" type="ORF">Esi_0097_0009</name>
</gene>
<dbReference type="Gene3D" id="3.30.40.10">
    <property type="entry name" value="Zinc/RING finger domain, C3HC4 (zinc finger)"/>
    <property type="match status" value="1"/>
</dbReference>
<evidence type="ECO:0000256" key="4">
    <source>
        <dbReference type="PROSITE-ProRule" id="PRU00175"/>
    </source>
</evidence>
<dbReference type="InterPro" id="IPR050731">
    <property type="entry name" value="HRD1_E3_ubiq-ligases"/>
</dbReference>